<dbReference type="UniPathway" id="UPA00904">
    <property type="reaction ID" value="UER00871"/>
</dbReference>
<protein>
    <recommendedName>
        <fullName evidence="2">adenosylhomocysteine nucleosidase</fullName>
        <ecNumber evidence="2">3.2.2.9</ecNumber>
    </recommendedName>
</protein>
<evidence type="ECO:0000256" key="4">
    <source>
        <dbReference type="ARBA" id="ARBA00022801"/>
    </source>
</evidence>
<evidence type="ECO:0000256" key="2">
    <source>
        <dbReference type="ARBA" id="ARBA00011974"/>
    </source>
</evidence>
<name>A0A4D6Y2D1_BUCMH</name>
<dbReference type="Gene3D" id="3.40.50.1580">
    <property type="entry name" value="Nucleoside phosphorylase domain"/>
    <property type="match status" value="1"/>
</dbReference>
<dbReference type="AlphaFoldDB" id="A0A4D6Y2D1"/>
<dbReference type="GO" id="GO:0019284">
    <property type="term" value="P:L-methionine salvage from S-adenosylmethionine"/>
    <property type="evidence" value="ECO:0007669"/>
    <property type="project" value="TreeGrafter"/>
</dbReference>
<dbReference type="PANTHER" id="PTHR46832">
    <property type="entry name" value="5'-METHYLTHIOADENOSINE/S-ADENOSYLHOMOCYSTEINE NUCLEOSIDASE"/>
    <property type="match status" value="1"/>
</dbReference>
<keyword evidence="3" id="KW-0028">Amino-acid biosynthesis</keyword>
<dbReference type="NCBIfam" id="NF004079">
    <property type="entry name" value="PRK05584.1"/>
    <property type="match status" value="1"/>
</dbReference>
<dbReference type="CDD" id="cd09008">
    <property type="entry name" value="MTAN"/>
    <property type="match status" value="1"/>
</dbReference>
<dbReference type="NCBIfam" id="TIGR01704">
    <property type="entry name" value="MTA_SAH-Nsdase"/>
    <property type="match status" value="1"/>
</dbReference>
<comment type="pathway">
    <text evidence="1">Amino-acid biosynthesis; L-methionine biosynthesis via salvage pathway; S-methyl-5-thio-alpha-D-ribose 1-phosphate from S-methyl-5'-thioadenosine (hydrolase route): step 1/2.</text>
</comment>
<dbReference type="Proteomes" id="UP000298566">
    <property type="component" value="Chromosome"/>
</dbReference>
<proteinExistence type="predicted"/>
<reference evidence="7 8" key="1">
    <citation type="submission" date="2018-10" db="EMBL/GenBank/DDBJ databases">
        <title>Comparative functional genomics of the obligate endosymbiont Buchnera aphidicola.</title>
        <authorList>
            <person name="Chong R.A."/>
        </authorList>
    </citation>
    <scope>NUCLEOTIDE SEQUENCE [LARGE SCALE GENOMIC DNA]</scope>
    <source>
        <strain evidence="7 8">Mrh</strain>
    </source>
</reference>
<evidence type="ECO:0000256" key="5">
    <source>
        <dbReference type="ARBA" id="ARBA00023167"/>
    </source>
</evidence>
<sequence>MKNILLKKNVTIGIIGALDKEIASLRNYIQPLKRTKVYNKTLYIGKLYNINIILIKSGIGKVASSVACTILLNLCKLDLIINIGTAGSLNMELIPGNIVLPNSTCYHDVDLTVFGYSLGQIQNFPKLFLVNNFMMRLAETCIIKSKIKYKTDLIISGDSFISKIESRKILKKNFPTAIAVDMESTAIAQVCYQFKKPFLIIKSISDSSDNYAVSKFEQFVTLASKQFSKIIRDLLYNLYTRNIPKIHQNYFK</sequence>
<dbReference type="InterPro" id="IPR010049">
    <property type="entry name" value="MTA_SAH_Nsdase"/>
</dbReference>
<dbReference type="GO" id="GO:0009164">
    <property type="term" value="P:nucleoside catabolic process"/>
    <property type="evidence" value="ECO:0007669"/>
    <property type="project" value="InterPro"/>
</dbReference>
<keyword evidence="7" id="KW-0326">Glycosidase</keyword>
<dbReference type="GO" id="GO:0005829">
    <property type="term" value="C:cytosol"/>
    <property type="evidence" value="ECO:0007669"/>
    <property type="project" value="TreeGrafter"/>
</dbReference>
<dbReference type="EMBL" id="CP033004">
    <property type="protein sequence ID" value="QCI23227.1"/>
    <property type="molecule type" value="Genomic_DNA"/>
</dbReference>
<feature type="domain" description="Nucleoside phosphorylase" evidence="6">
    <location>
        <begin position="11"/>
        <end position="235"/>
    </location>
</feature>
<evidence type="ECO:0000313" key="7">
    <source>
        <dbReference type="EMBL" id="QCI23227.1"/>
    </source>
</evidence>
<dbReference type="GO" id="GO:0019509">
    <property type="term" value="P:L-methionine salvage from methylthioadenosine"/>
    <property type="evidence" value="ECO:0007669"/>
    <property type="project" value="UniProtKB-UniPathway"/>
</dbReference>
<dbReference type="PANTHER" id="PTHR46832:SF1">
    <property type="entry name" value="5'-METHYLTHIOADENOSINE_S-ADENOSYLHOMOCYSTEINE NUCLEOSIDASE"/>
    <property type="match status" value="1"/>
</dbReference>
<dbReference type="OrthoDB" id="9792278at2"/>
<evidence type="ECO:0000259" key="6">
    <source>
        <dbReference type="Pfam" id="PF01048"/>
    </source>
</evidence>
<dbReference type="EC" id="3.2.2.9" evidence="2"/>
<evidence type="ECO:0000256" key="3">
    <source>
        <dbReference type="ARBA" id="ARBA00022605"/>
    </source>
</evidence>
<dbReference type="Pfam" id="PF01048">
    <property type="entry name" value="PNP_UDP_1"/>
    <property type="match status" value="1"/>
</dbReference>
<dbReference type="GO" id="GO:0008930">
    <property type="term" value="F:methylthioadenosine nucleosidase activity"/>
    <property type="evidence" value="ECO:0007669"/>
    <property type="project" value="InterPro"/>
</dbReference>
<dbReference type="InterPro" id="IPR035994">
    <property type="entry name" value="Nucleoside_phosphorylase_sf"/>
</dbReference>
<gene>
    <name evidence="7" type="ORF">D9V73_00980</name>
</gene>
<keyword evidence="5" id="KW-0486">Methionine biosynthesis</keyword>
<dbReference type="SUPFAM" id="SSF53167">
    <property type="entry name" value="Purine and uridine phosphorylases"/>
    <property type="match status" value="1"/>
</dbReference>
<accession>A0A4D6Y2D1</accession>
<organism evidence="7 8">
    <name type="scientific">Buchnera aphidicola subsp. Melaphis rhois</name>
    <dbReference type="NCBI Taxonomy" id="118103"/>
    <lineage>
        <taxon>Bacteria</taxon>
        <taxon>Pseudomonadati</taxon>
        <taxon>Pseudomonadota</taxon>
        <taxon>Gammaproteobacteria</taxon>
        <taxon>Enterobacterales</taxon>
        <taxon>Erwiniaceae</taxon>
        <taxon>Buchnera</taxon>
    </lineage>
</organism>
<evidence type="ECO:0000313" key="8">
    <source>
        <dbReference type="Proteomes" id="UP000298566"/>
    </source>
</evidence>
<keyword evidence="4 7" id="KW-0378">Hydrolase</keyword>
<evidence type="ECO:0000256" key="1">
    <source>
        <dbReference type="ARBA" id="ARBA00004945"/>
    </source>
</evidence>
<dbReference type="InterPro" id="IPR000845">
    <property type="entry name" value="Nucleoside_phosphorylase_d"/>
</dbReference>
<dbReference type="RefSeq" id="WP_158336428.1">
    <property type="nucleotide sequence ID" value="NZ_CP033004.1"/>
</dbReference>
<dbReference type="GO" id="GO:0008782">
    <property type="term" value="F:adenosylhomocysteine nucleosidase activity"/>
    <property type="evidence" value="ECO:0007669"/>
    <property type="project" value="UniProtKB-EC"/>
</dbReference>